<name>A0A7W7FU71_9PSEU</name>
<organism evidence="1 2">
    <name type="scientific">Crossiella cryophila</name>
    <dbReference type="NCBI Taxonomy" id="43355"/>
    <lineage>
        <taxon>Bacteria</taxon>
        <taxon>Bacillati</taxon>
        <taxon>Actinomycetota</taxon>
        <taxon>Actinomycetes</taxon>
        <taxon>Pseudonocardiales</taxon>
        <taxon>Pseudonocardiaceae</taxon>
        <taxon>Crossiella</taxon>
    </lineage>
</organism>
<accession>A0A7W7FU71</accession>
<dbReference type="EMBL" id="JACHMH010000001">
    <property type="protein sequence ID" value="MBB4678966.1"/>
    <property type="molecule type" value="Genomic_DNA"/>
</dbReference>
<keyword evidence="2" id="KW-1185">Reference proteome</keyword>
<protein>
    <submittedName>
        <fullName evidence="1">Uncharacterized protein</fullName>
    </submittedName>
</protein>
<comment type="caution">
    <text evidence="1">The sequence shown here is derived from an EMBL/GenBank/DDBJ whole genome shotgun (WGS) entry which is preliminary data.</text>
</comment>
<gene>
    <name evidence="1" type="ORF">HNR67_005084</name>
</gene>
<sequence length="58" mass="5961">MGALWPLPDPDGTAELLGHLHRALIGVPGACSLAEVVAAAHRHGLSIAVWGPFVHFGA</sequence>
<proteinExistence type="predicted"/>
<evidence type="ECO:0000313" key="2">
    <source>
        <dbReference type="Proteomes" id="UP000533598"/>
    </source>
</evidence>
<dbReference type="AlphaFoldDB" id="A0A7W7FU71"/>
<reference evidence="1 2" key="1">
    <citation type="submission" date="2020-08" db="EMBL/GenBank/DDBJ databases">
        <title>Sequencing the genomes of 1000 actinobacteria strains.</title>
        <authorList>
            <person name="Klenk H.-P."/>
        </authorList>
    </citation>
    <scope>NUCLEOTIDE SEQUENCE [LARGE SCALE GENOMIC DNA]</scope>
    <source>
        <strain evidence="1 2">DSM 44230</strain>
    </source>
</reference>
<evidence type="ECO:0000313" key="1">
    <source>
        <dbReference type="EMBL" id="MBB4678966.1"/>
    </source>
</evidence>
<dbReference type="Proteomes" id="UP000533598">
    <property type="component" value="Unassembled WGS sequence"/>
</dbReference>
<dbReference type="RefSeq" id="WP_185004768.1">
    <property type="nucleotide sequence ID" value="NZ_BAAAUI010000074.1"/>
</dbReference>